<name>A0A0A1TSG0_9HYPO</name>
<sequence length="278" mass="31785">MGTTRQRIPSTIDLCFSNIPGSTATVEEHLTTGTLHHTISINIPSCDRPPPVQGRIRVTKSHELKKFSELVKHAMDSLIYDTTTHATIENLAEELTQILQQSARAAGREVKGNRPKCKTWWNQECQDACDQLRTMRIITDDPTGLEVQIARRDLHRAIQMARKTGIKQYIEDIQAKTDVYKVTRWIRPKRRTEPPPIQINDEVYETDLEKAEALRKAKLETRDASHDIHDPWDCLVEEKEEIPFQEEITIREVEDAILHTGNTTPGIDGITTAMLRHV</sequence>
<dbReference type="AlphaFoldDB" id="A0A0A1TSG0"/>
<keyword evidence="2" id="KW-1185">Reference proteome</keyword>
<evidence type="ECO:0000313" key="1">
    <source>
        <dbReference type="EMBL" id="CEJ95275.1"/>
    </source>
</evidence>
<reference evidence="1 2" key="1">
    <citation type="journal article" date="2015" name="Genome Announc.">
        <title>Draft Genome Sequence and Gene Annotation of the Entomopathogenic Fungus Verticillium hemipterigenum.</title>
        <authorList>
            <person name="Horn F."/>
            <person name="Habel A."/>
            <person name="Scharf D.H."/>
            <person name="Dworschak J."/>
            <person name="Brakhage A.A."/>
            <person name="Guthke R."/>
            <person name="Hertweck C."/>
            <person name="Linde J."/>
        </authorList>
    </citation>
    <scope>NUCLEOTIDE SEQUENCE [LARGE SCALE GENOMIC DNA]</scope>
</reference>
<dbReference type="EMBL" id="CDHN01000013">
    <property type="protein sequence ID" value="CEJ95275.1"/>
    <property type="molecule type" value="Genomic_DNA"/>
</dbReference>
<accession>A0A0A1TSG0</accession>
<gene>
    <name evidence="1" type="ORF">VHEMI10764</name>
</gene>
<dbReference type="STRING" id="1531966.A0A0A1TSG0"/>
<protein>
    <recommendedName>
        <fullName evidence="3">Endonuclease/exonuclease/phosphatase domain-containing protein</fullName>
    </recommendedName>
</protein>
<proteinExistence type="predicted"/>
<evidence type="ECO:0000313" key="2">
    <source>
        <dbReference type="Proteomes" id="UP000039046"/>
    </source>
</evidence>
<dbReference type="OrthoDB" id="5152453at2759"/>
<organism evidence="1 2">
    <name type="scientific">[Torrubiella] hemipterigena</name>
    <dbReference type="NCBI Taxonomy" id="1531966"/>
    <lineage>
        <taxon>Eukaryota</taxon>
        <taxon>Fungi</taxon>
        <taxon>Dikarya</taxon>
        <taxon>Ascomycota</taxon>
        <taxon>Pezizomycotina</taxon>
        <taxon>Sordariomycetes</taxon>
        <taxon>Hypocreomycetidae</taxon>
        <taxon>Hypocreales</taxon>
        <taxon>Clavicipitaceae</taxon>
        <taxon>Clavicipitaceae incertae sedis</taxon>
        <taxon>'Torrubiella' clade</taxon>
    </lineage>
</organism>
<dbReference type="HOGENOM" id="CLU_058663_0_0_1"/>
<evidence type="ECO:0008006" key="3">
    <source>
        <dbReference type="Google" id="ProtNLM"/>
    </source>
</evidence>
<dbReference type="Proteomes" id="UP000039046">
    <property type="component" value="Unassembled WGS sequence"/>
</dbReference>